<evidence type="ECO:0000256" key="2">
    <source>
        <dbReference type="ARBA" id="ARBA00023315"/>
    </source>
</evidence>
<dbReference type="CDD" id="cd04301">
    <property type="entry name" value="NAT_SF"/>
    <property type="match status" value="1"/>
</dbReference>
<dbReference type="InterPro" id="IPR016181">
    <property type="entry name" value="Acyl_CoA_acyltransferase"/>
</dbReference>
<dbReference type="InterPro" id="IPR050832">
    <property type="entry name" value="Bact_Acetyltransf"/>
</dbReference>
<name>A0A6N3DU47_STASI</name>
<dbReference type="RefSeq" id="WP_156666866.1">
    <property type="nucleotide sequence ID" value="NZ_CACRUO010000045.1"/>
</dbReference>
<keyword evidence="2" id="KW-0012">Acyltransferase</keyword>
<gene>
    <name evidence="4" type="ORF">SSLFYP27_00146</name>
</gene>
<proteinExistence type="predicted"/>
<dbReference type="PANTHER" id="PTHR43877">
    <property type="entry name" value="AMINOALKYLPHOSPHONATE N-ACETYLTRANSFERASE-RELATED-RELATED"/>
    <property type="match status" value="1"/>
</dbReference>
<dbReference type="PANTHER" id="PTHR43877:SF1">
    <property type="entry name" value="ACETYLTRANSFERASE"/>
    <property type="match status" value="1"/>
</dbReference>
<evidence type="ECO:0000259" key="3">
    <source>
        <dbReference type="PROSITE" id="PS51186"/>
    </source>
</evidence>
<evidence type="ECO:0000256" key="1">
    <source>
        <dbReference type="ARBA" id="ARBA00022679"/>
    </source>
</evidence>
<dbReference type="Gene3D" id="3.40.630.30">
    <property type="match status" value="1"/>
</dbReference>
<dbReference type="AlphaFoldDB" id="A0A6N3DU47"/>
<dbReference type="PROSITE" id="PS51186">
    <property type="entry name" value="GNAT"/>
    <property type="match status" value="1"/>
</dbReference>
<reference evidence="4" key="1">
    <citation type="submission" date="2019-11" db="EMBL/GenBank/DDBJ databases">
        <authorList>
            <person name="Feng L."/>
        </authorList>
    </citation>
    <scope>NUCLEOTIDE SEQUENCE</scope>
    <source>
        <strain evidence="4">SsimulansLFYP27</strain>
    </source>
</reference>
<accession>A0A6N3DU47</accession>
<feature type="domain" description="N-acetyltransferase" evidence="3">
    <location>
        <begin position="1"/>
        <end position="153"/>
    </location>
</feature>
<dbReference type="EMBL" id="CACRUO010000045">
    <property type="protein sequence ID" value="VYU30828.1"/>
    <property type="molecule type" value="Genomic_DNA"/>
</dbReference>
<dbReference type="Pfam" id="PF00583">
    <property type="entry name" value="Acetyltransf_1"/>
    <property type="match status" value="1"/>
</dbReference>
<organism evidence="4">
    <name type="scientific">Staphylococcus simulans</name>
    <dbReference type="NCBI Taxonomy" id="1286"/>
    <lineage>
        <taxon>Bacteria</taxon>
        <taxon>Bacillati</taxon>
        <taxon>Bacillota</taxon>
        <taxon>Bacilli</taxon>
        <taxon>Bacillales</taxon>
        <taxon>Staphylococcaceae</taxon>
        <taxon>Staphylococcus</taxon>
    </lineage>
</organism>
<dbReference type="GO" id="GO:0016747">
    <property type="term" value="F:acyltransferase activity, transferring groups other than amino-acyl groups"/>
    <property type="evidence" value="ECO:0007669"/>
    <property type="project" value="InterPro"/>
</dbReference>
<protein>
    <submittedName>
        <fullName evidence="4">Acetyltransferase</fullName>
    </submittedName>
</protein>
<dbReference type="SUPFAM" id="SSF55729">
    <property type="entry name" value="Acyl-CoA N-acyltransferases (Nat)"/>
    <property type="match status" value="1"/>
</dbReference>
<dbReference type="InterPro" id="IPR000182">
    <property type="entry name" value="GNAT_dom"/>
</dbReference>
<keyword evidence="1 4" id="KW-0808">Transferase</keyword>
<evidence type="ECO:0000313" key="4">
    <source>
        <dbReference type="EMBL" id="VYU30828.1"/>
    </source>
</evidence>
<sequence>MKIRTEQSNDEQAIERLIQAAFETVEMSDQTEHLLVQRLRKSTAYVPELSLVALSEQEEIIGHIMMSKITIGFETPSLALAPLSVAPNYQRQGVGTKLVETALETARQLGYQSVVVLGDPTYYQKFGFELAAAYHIFGPMKEMEPYLMILELKENVLMNMSGEVHYSEAFNL</sequence>